<dbReference type="Proteomes" id="UP000827724">
    <property type="component" value="Unassembled WGS sequence"/>
</dbReference>
<dbReference type="Gene3D" id="2.60.40.640">
    <property type="match status" value="1"/>
</dbReference>
<dbReference type="InterPro" id="IPR014752">
    <property type="entry name" value="Arrestin-like_C"/>
</dbReference>
<dbReference type="PANTHER" id="PTHR31904">
    <property type="entry name" value="BYPASS OF STOP CODON PROTEIN 5-RELATED"/>
    <property type="match status" value="1"/>
</dbReference>
<dbReference type="PANTHER" id="PTHR31904:SF1">
    <property type="entry name" value="BYPASS OF STOP CODON PROTEIN 5-RELATED"/>
    <property type="match status" value="1"/>
</dbReference>
<dbReference type="InterPro" id="IPR039634">
    <property type="entry name" value="Bul1-like"/>
</dbReference>
<gene>
    <name evidence="2" type="ORF">Trco_004159</name>
</gene>
<feature type="compositionally biased region" description="Basic residues" evidence="1">
    <location>
        <begin position="360"/>
        <end position="377"/>
    </location>
</feature>
<dbReference type="OrthoDB" id="2283785at2759"/>
<evidence type="ECO:0000313" key="3">
    <source>
        <dbReference type="Proteomes" id="UP000827724"/>
    </source>
</evidence>
<reference evidence="2" key="1">
    <citation type="submission" date="2021-08" db="EMBL/GenBank/DDBJ databases">
        <title>Chromosome-Level Trichoderma cornu-damae using Hi-C Data.</title>
        <authorList>
            <person name="Kim C.S."/>
        </authorList>
    </citation>
    <scope>NUCLEOTIDE SEQUENCE</scope>
    <source>
        <strain evidence="2">KA19-0412C</strain>
    </source>
</reference>
<keyword evidence="3" id="KW-1185">Reference proteome</keyword>
<proteinExistence type="predicted"/>
<dbReference type="AlphaFoldDB" id="A0A9P8QMF1"/>
<protein>
    <submittedName>
        <fullName evidence="2">Arrestin</fullName>
    </submittedName>
</protein>
<dbReference type="EMBL" id="JAIWOZ010000003">
    <property type="protein sequence ID" value="KAH6607846.1"/>
    <property type="molecule type" value="Genomic_DNA"/>
</dbReference>
<feature type="region of interest" description="Disordered" evidence="1">
    <location>
        <begin position="333"/>
        <end position="385"/>
    </location>
</feature>
<evidence type="ECO:0000313" key="2">
    <source>
        <dbReference type="EMBL" id="KAH6607846.1"/>
    </source>
</evidence>
<name>A0A9P8QMF1_9HYPO</name>
<organism evidence="2 3">
    <name type="scientific">Trichoderma cornu-damae</name>
    <dbReference type="NCBI Taxonomy" id="654480"/>
    <lineage>
        <taxon>Eukaryota</taxon>
        <taxon>Fungi</taxon>
        <taxon>Dikarya</taxon>
        <taxon>Ascomycota</taxon>
        <taxon>Pezizomycotina</taxon>
        <taxon>Sordariomycetes</taxon>
        <taxon>Hypocreomycetidae</taxon>
        <taxon>Hypocreales</taxon>
        <taxon>Hypocreaceae</taxon>
        <taxon>Trichoderma</taxon>
    </lineage>
</organism>
<evidence type="ECO:0000256" key="1">
    <source>
        <dbReference type="SAM" id="MobiDB-lite"/>
    </source>
</evidence>
<accession>A0A9P8QMF1</accession>
<comment type="caution">
    <text evidence="2">The sequence shown here is derived from an EMBL/GenBank/DDBJ whole genome shotgun (WGS) entry which is preliminary data.</text>
</comment>
<feature type="region of interest" description="Disordered" evidence="1">
    <location>
        <begin position="1"/>
        <end position="26"/>
    </location>
</feature>
<sequence>MSSSSSSQGTTRPFKGSKNSSSQNPHIKVKIDQHFKAKVYTSGSTIAGHVAVHASRDTSFDDLDIVLVGISATRLDFVQQYPSHSFRPFLKIRMPVPESHLPEDRLFRAGCRYAIPFHFVVPHHLTIGACNHGCSSPDVRERHLRLPPSLGVWDADDQAPDMTQIEYAINAKAIQRGNVGAAVKVMEAHHILKVLPSLPEDAPLDVTPGDEWYKPSKTKTIRKSLFSSKTGQFTASALQPNAVMLSADGHKSSMTNVRVNLEYAPSSAETAPPKINSVTGKLVSTTFFSAVPVDHLPNLGSRTNCQSTPCLNYTTTHSLFALPVESVSWAQRDASSQSRRDSGYSSTVAEGEASETDASRRRRRQSGKGRRGSKKPKVPTTKHATNLEIPFTVSSSNKKLFLPSFHSCLISRAYTLQLTLSVGPTNTAIALAVPLQIGVETAYEPQGDELPTFESAVAQAEGGEADAYLEPRGMRAPESELQSNTLLPGYNELGRRTMSVA</sequence>